<feature type="compositionally biased region" description="Basic and acidic residues" evidence="1">
    <location>
        <begin position="871"/>
        <end position="914"/>
    </location>
</feature>
<gene>
    <name evidence="2" type="ORF">QE152_g13781</name>
</gene>
<keyword evidence="3" id="KW-1185">Reference proteome</keyword>
<sequence length="1390" mass="160714">MDSVCTDFNKAFDKINHAVLLGRLAEDGVHASYPEKYYTLPVRKKQRGEYPQASLDRRSRRRNSDDLSVIPPKKPPRTFASTTTTTRQRPSIFNIFKKTEPVPTPKKSNLRRTASDATNTKSKPQLNDAAPIKSKPFEPSDKQTNKESLKKSKKKQLSPIIEATPREDYFDTKNKEKVNNEDDRENNKEPKPSITEQLKEYIDEVDTALFHETGIRVSPPGCESKPPEVVIIDVDKADQISSNKKSKSKSLGQKIRSLTKKQDDKKDKDDKKGKVRKVERSVSVHTRKKKKKPEITRGHSLEDLSKKEASVSPVIKDTIKSLNSPSDKKEKMIHSSQKPIDKLPLTKGRTVDTMVKRLSRGSSSPPPPRTNIMVSPNVTVQHNNNQPFSYTRGHSPEKTDPCKPIIYAQVVCNNGVNPTKQTVHTAYVNGKKNIPHSDSDEGLGTEENSGFNRKYDDKRTFTRFGDERFESPSRKISDSYNDMEEEYPITPNVKNVAYNGFGRYDKFRENYGYKAQQSYFIDSSSRGRADGMDAKRRESLTEQENGLNQSKFDSLNNSGNRNDVSLRRDQLESRIARRFGDKSYRHSPEYSPKQANVYITETTSKYYRSGSNSPVGYKEKYISESRVDSKGERRTAVSRSRKYFGDGDEYNSFENEPKSLDSQISDYRSSPEQNRHFETSQRVSHHQDRYVSKSTKQQMFKNKDYHKSNPEISLKNYDSYKYNDRLGYQESYHDSLKREKHENRLNSTKYRYFDNTDSERKDKFGDSGIENDFRRDSGDNFKISRSSAEKQKHQQQRETSNESEDEGFASSLLIASERQHTEDNFMRRRREYETKNNGRESKERDEQYRGHDMVDFQPGYKTKGRYEYVPRERSIDDGSHYDPRIDKDIEKSTLRRLDKKPPKSEKKSGLEKMKQLFTGKKKKEKERNMVREETLRSRYTEYRGNREEIEPKSKRIEANELNSTHYNNRRRLSTPSPSPTRERVRDEKNENTHSSWFKSLDRLSRKKTKKIEKDANSTEDETPVKSTPTKNLRFFGDTDIESNGSLRKKSSLKTNNRSSPYTNNHNSSNGNVKDRIRSQSTRDLHNISEEMGTPEMRRVNNHKSMLNISESDRDTKGSRLSLKPPASPNHRHRDVSRSKDDRIRRRKNEVSSVESSTEGDSSQQSQRSVVYLHAATVGDIPGPGYLRNGRRAASREELASNSSSRIQPQVKTLSRSFSVLAPWRPKHYKETLDIDYTQYPKPPQARNGKYEQKISKNGSSRKENASTLKKKAQETKRSNQNNAPTLNRRSKSKENVSTLKRSKDETPRGSNSTLYKKKERQPKENNRYTSREEKKMSAKSMSVESLGERKSREENRDISRSISIPRDPEKSAGWFKTNKKSKKSGSSQRL</sequence>
<feature type="compositionally biased region" description="Low complexity" evidence="1">
    <location>
        <begin position="1150"/>
        <end position="1162"/>
    </location>
</feature>
<feature type="compositionally biased region" description="Polar residues" evidence="1">
    <location>
        <begin position="542"/>
        <end position="563"/>
    </location>
</feature>
<feature type="compositionally biased region" description="Basic and acidic residues" evidence="1">
    <location>
        <begin position="625"/>
        <end position="635"/>
    </location>
</feature>
<feature type="compositionally biased region" description="Basic and acidic residues" evidence="1">
    <location>
        <begin position="1321"/>
        <end position="1336"/>
    </location>
</feature>
<evidence type="ECO:0000256" key="1">
    <source>
        <dbReference type="SAM" id="MobiDB-lite"/>
    </source>
</evidence>
<feature type="region of interest" description="Disordered" evidence="1">
    <location>
        <begin position="213"/>
        <end position="350"/>
    </location>
</feature>
<feature type="compositionally biased region" description="Polar residues" evidence="1">
    <location>
        <begin position="660"/>
        <end position="672"/>
    </location>
</feature>
<accession>A0AAW1LC19</accession>
<feature type="region of interest" description="Disordered" evidence="1">
    <location>
        <begin position="43"/>
        <end position="195"/>
    </location>
</feature>
<feature type="compositionally biased region" description="Basic and acidic residues" evidence="1">
    <location>
        <begin position="673"/>
        <end position="691"/>
    </location>
</feature>
<dbReference type="EMBL" id="JASPKY010000135">
    <property type="protein sequence ID" value="KAK9731267.1"/>
    <property type="molecule type" value="Genomic_DNA"/>
</dbReference>
<organism evidence="2 3">
    <name type="scientific">Popillia japonica</name>
    <name type="common">Japanese beetle</name>
    <dbReference type="NCBI Taxonomy" id="7064"/>
    <lineage>
        <taxon>Eukaryota</taxon>
        <taxon>Metazoa</taxon>
        <taxon>Ecdysozoa</taxon>
        <taxon>Arthropoda</taxon>
        <taxon>Hexapoda</taxon>
        <taxon>Insecta</taxon>
        <taxon>Pterygota</taxon>
        <taxon>Neoptera</taxon>
        <taxon>Endopterygota</taxon>
        <taxon>Coleoptera</taxon>
        <taxon>Polyphaga</taxon>
        <taxon>Scarabaeiformia</taxon>
        <taxon>Scarabaeidae</taxon>
        <taxon>Rutelinae</taxon>
        <taxon>Popillia</taxon>
    </lineage>
</organism>
<feature type="compositionally biased region" description="Basic and acidic residues" evidence="1">
    <location>
        <begin position="757"/>
        <end position="779"/>
    </location>
</feature>
<feature type="compositionally biased region" description="Basic and acidic residues" evidence="1">
    <location>
        <begin position="135"/>
        <end position="150"/>
    </location>
</feature>
<proteinExistence type="predicted"/>
<feature type="compositionally biased region" description="Basic and acidic residues" evidence="1">
    <location>
        <begin position="787"/>
        <end position="800"/>
    </location>
</feature>
<feature type="compositionally biased region" description="Basic and acidic residues" evidence="1">
    <location>
        <begin position="817"/>
        <end position="854"/>
    </location>
</feature>
<feature type="compositionally biased region" description="Polar residues" evidence="1">
    <location>
        <begin position="1052"/>
        <end position="1071"/>
    </location>
</feature>
<feature type="compositionally biased region" description="Polar residues" evidence="1">
    <location>
        <begin position="1278"/>
        <end position="1287"/>
    </location>
</feature>
<comment type="caution">
    <text evidence="2">The sequence shown here is derived from an EMBL/GenBank/DDBJ whole genome shotgun (WGS) entry which is preliminary data.</text>
</comment>
<feature type="region of interest" description="Disordered" evidence="1">
    <location>
        <begin position="625"/>
        <end position="712"/>
    </location>
</feature>
<reference evidence="2 3" key="1">
    <citation type="journal article" date="2024" name="BMC Genomics">
        <title>De novo assembly and annotation of Popillia japonica's genome with initial clues to its potential as an invasive pest.</title>
        <authorList>
            <person name="Cucini C."/>
            <person name="Boschi S."/>
            <person name="Funari R."/>
            <person name="Cardaioli E."/>
            <person name="Iannotti N."/>
            <person name="Marturano G."/>
            <person name="Paoli F."/>
            <person name="Bruttini M."/>
            <person name="Carapelli A."/>
            <person name="Frati F."/>
            <person name="Nardi F."/>
        </authorList>
    </citation>
    <scope>NUCLEOTIDE SEQUENCE [LARGE SCALE GENOMIC DNA]</scope>
    <source>
        <strain evidence="2">DMR45628</strain>
    </source>
</reference>
<feature type="region of interest" description="Disordered" evidence="1">
    <location>
        <begin position="1235"/>
        <end position="1390"/>
    </location>
</feature>
<feature type="compositionally biased region" description="Basic and acidic residues" evidence="1">
    <location>
        <begin position="525"/>
        <end position="540"/>
    </location>
</feature>
<feature type="region of interest" description="Disordered" evidence="1">
    <location>
        <begin position="871"/>
        <end position="1078"/>
    </location>
</feature>
<feature type="region of interest" description="Disordered" evidence="1">
    <location>
        <begin position="524"/>
        <end position="564"/>
    </location>
</feature>
<feature type="compositionally biased region" description="Basic and acidic residues" evidence="1">
    <location>
        <begin position="164"/>
        <end position="195"/>
    </location>
</feature>
<feature type="region of interest" description="Disordered" evidence="1">
    <location>
        <begin position="757"/>
        <end position="859"/>
    </location>
</feature>
<evidence type="ECO:0000313" key="3">
    <source>
        <dbReference type="Proteomes" id="UP001458880"/>
    </source>
</evidence>
<dbReference type="Proteomes" id="UP001458880">
    <property type="component" value="Unassembled WGS sequence"/>
</dbReference>
<feature type="compositionally biased region" description="Basic and acidic residues" evidence="1">
    <location>
        <begin position="1248"/>
        <end position="1264"/>
    </location>
</feature>
<feature type="compositionally biased region" description="Basic and acidic residues" evidence="1">
    <location>
        <begin position="1346"/>
        <end position="1359"/>
    </location>
</feature>
<feature type="region of interest" description="Disordered" evidence="1">
    <location>
        <begin position="1109"/>
        <end position="1210"/>
    </location>
</feature>
<feature type="compositionally biased region" description="Basic and acidic residues" evidence="1">
    <location>
        <begin position="260"/>
        <end position="282"/>
    </location>
</feature>
<protein>
    <submittedName>
        <fullName evidence="2">Uncharacterized protein</fullName>
    </submittedName>
</protein>
<feature type="compositionally biased region" description="Basic and acidic residues" evidence="1">
    <location>
        <begin position="925"/>
        <end position="958"/>
    </location>
</feature>
<feature type="compositionally biased region" description="Polar residues" evidence="1">
    <location>
        <begin position="111"/>
        <end position="125"/>
    </location>
</feature>
<feature type="compositionally biased region" description="Basic and acidic residues" evidence="1">
    <location>
        <begin position="980"/>
        <end position="991"/>
    </location>
</feature>
<feature type="compositionally biased region" description="Basic and acidic residues" evidence="1">
    <location>
        <begin position="293"/>
        <end position="309"/>
    </location>
</feature>
<evidence type="ECO:0000313" key="2">
    <source>
        <dbReference type="EMBL" id="KAK9731267.1"/>
    </source>
</evidence>
<feature type="compositionally biased region" description="Polar residues" evidence="1">
    <location>
        <begin position="1199"/>
        <end position="1210"/>
    </location>
</feature>
<name>A0AAW1LC19_POPJA</name>